<evidence type="ECO:0000259" key="6">
    <source>
        <dbReference type="Pfam" id="PF02826"/>
    </source>
</evidence>
<comment type="similarity">
    <text evidence="1 4">Belongs to the D-isomer specific 2-hydroxyacid dehydrogenase family.</text>
</comment>
<dbReference type="Proteomes" id="UP000070299">
    <property type="component" value="Unassembled WGS sequence"/>
</dbReference>
<dbReference type="PANTHER" id="PTHR43761">
    <property type="entry name" value="D-ISOMER SPECIFIC 2-HYDROXYACID DEHYDROGENASE FAMILY PROTEIN (AFU_ORTHOLOGUE AFUA_1G13630)"/>
    <property type="match status" value="1"/>
</dbReference>
<reference evidence="8" key="1">
    <citation type="submission" date="2016-02" db="EMBL/GenBank/DDBJ databases">
        <authorList>
            <person name="Schultz-Johansen M."/>
            <person name="Glaring M.A."/>
            <person name="Bech P.K."/>
            <person name="Stougaard P."/>
        </authorList>
    </citation>
    <scope>NUCLEOTIDE SEQUENCE [LARGE SCALE GENOMIC DNA]</scope>
    <source>
        <strain evidence="8">S66</strain>
    </source>
</reference>
<keyword evidence="8" id="KW-1185">Reference proteome</keyword>
<evidence type="ECO:0000256" key="3">
    <source>
        <dbReference type="ARBA" id="ARBA00023027"/>
    </source>
</evidence>
<feature type="domain" description="D-isomer specific 2-hydroxyacid dehydrogenase NAD-binding" evidence="6">
    <location>
        <begin position="108"/>
        <end position="286"/>
    </location>
</feature>
<dbReference type="Gene3D" id="3.40.50.720">
    <property type="entry name" value="NAD(P)-binding Rossmann-like Domain"/>
    <property type="match status" value="2"/>
</dbReference>
<proteinExistence type="inferred from homology"/>
<dbReference type="CDD" id="cd12162">
    <property type="entry name" value="2-Hacid_dh_4"/>
    <property type="match status" value="1"/>
</dbReference>
<accession>A0A136A2H2</accession>
<comment type="caution">
    <text evidence="7">The sequence shown here is derived from an EMBL/GenBank/DDBJ whole genome shotgun (WGS) entry which is preliminary data.</text>
</comment>
<protein>
    <submittedName>
        <fullName evidence="7">Hydroxyacid dehydrogenase</fullName>
    </submittedName>
</protein>
<evidence type="ECO:0000256" key="4">
    <source>
        <dbReference type="RuleBase" id="RU003719"/>
    </source>
</evidence>
<dbReference type="InterPro" id="IPR029753">
    <property type="entry name" value="D-isomer_DH_CS"/>
</dbReference>
<evidence type="ECO:0000256" key="2">
    <source>
        <dbReference type="ARBA" id="ARBA00023002"/>
    </source>
</evidence>
<gene>
    <name evidence="7" type="ORF">AX660_11495</name>
</gene>
<dbReference type="Pfam" id="PF00389">
    <property type="entry name" value="2-Hacid_dh"/>
    <property type="match status" value="1"/>
</dbReference>
<sequence>MNTVFLDRDTFNQNVDLSAIELQSSSLRCYSMTQQDQVVERCRDAHCIISNKVLLSAANLKQLPNLKLVCIAATGTNNIDLPAAKALGIAVVNVAGYAKHTVPQYVFAQILAYYSKTEQHNRNTQQGLWSQSEIFCVLGEPMYQLANKILGLIGYGALAQEVEKIALAFDMQVLIAEHQGATTIRHGRVSFEQLLSDSDIISLHCPQTPETTGLINQAVLQKMKPSAMLINTARGALIDNQALLTALQTKQIAYAVLDVLEQEPPPKDHILLNAGLDNLTITAHIAWACQEAQQELINIIGQNIQSFKQGGGLNRLVS</sequence>
<dbReference type="GO" id="GO:0016616">
    <property type="term" value="F:oxidoreductase activity, acting on the CH-OH group of donors, NAD or NADP as acceptor"/>
    <property type="evidence" value="ECO:0007669"/>
    <property type="project" value="InterPro"/>
</dbReference>
<evidence type="ECO:0000259" key="5">
    <source>
        <dbReference type="Pfam" id="PF00389"/>
    </source>
</evidence>
<dbReference type="SUPFAM" id="SSF52283">
    <property type="entry name" value="Formate/glycerate dehydrogenase catalytic domain-like"/>
    <property type="match status" value="1"/>
</dbReference>
<dbReference type="PANTHER" id="PTHR43761:SF1">
    <property type="entry name" value="D-ISOMER SPECIFIC 2-HYDROXYACID DEHYDROGENASE CATALYTIC DOMAIN-CONTAINING PROTEIN-RELATED"/>
    <property type="match status" value="1"/>
</dbReference>
<dbReference type="OrthoDB" id="9805416at2"/>
<organism evidence="7 8">
    <name type="scientific">Paraglaciecola hydrolytica</name>
    <dbReference type="NCBI Taxonomy" id="1799789"/>
    <lineage>
        <taxon>Bacteria</taxon>
        <taxon>Pseudomonadati</taxon>
        <taxon>Pseudomonadota</taxon>
        <taxon>Gammaproteobacteria</taxon>
        <taxon>Alteromonadales</taxon>
        <taxon>Alteromonadaceae</taxon>
        <taxon>Paraglaciecola</taxon>
    </lineage>
</organism>
<dbReference type="Pfam" id="PF02826">
    <property type="entry name" value="2-Hacid_dh_C"/>
    <property type="match status" value="1"/>
</dbReference>
<dbReference type="InterPro" id="IPR006139">
    <property type="entry name" value="D-isomer_2_OHA_DH_cat_dom"/>
</dbReference>
<dbReference type="GO" id="GO:0051287">
    <property type="term" value="F:NAD binding"/>
    <property type="evidence" value="ECO:0007669"/>
    <property type="project" value="InterPro"/>
</dbReference>
<keyword evidence="2 4" id="KW-0560">Oxidoreductase</keyword>
<name>A0A136A2H2_9ALTE</name>
<dbReference type="SUPFAM" id="SSF51735">
    <property type="entry name" value="NAD(P)-binding Rossmann-fold domains"/>
    <property type="match status" value="1"/>
</dbReference>
<dbReference type="PROSITE" id="PS00671">
    <property type="entry name" value="D_2_HYDROXYACID_DH_3"/>
    <property type="match status" value="1"/>
</dbReference>
<dbReference type="InterPro" id="IPR036291">
    <property type="entry name" value="NAD(P)-bd_dom_sf"/>
</dbReference>
<evidence type="ECO:0000313" key="7">
    <source>
        <dbReference type="EMBL" id="KXI29449.1"/>
    </source>
</evidence>
<feature type="domain" description="D-isomer specific 2-hydroxyacid dehydrogenase catalytic" evidence="5">
    <location>
        <begin position="21"/>
        <end position="317"/>
    </location>
</feature>
<dbReference type="STRING" id="1799789.AX660_11495"/>
<dbReference type="InterPro" id="IPR006140">
    <property type="entry name" value="D-isomer_DH_NAD-bd"/>
</dbReference>
<dbReference type="PROSITE" id="PS00670">
    <property type="entry name" value="D_2_HYDROXYACID_DH_2"/>
    <property type="match status" value="1"/>
</dbReference>
<dbReference type="EMBL" id="LSNE01000005">
    <property type="protein sequence ID" value="KXI29449.1"/>
    <property type="molecule type" value="Genomic_DNA"/>
</dbReference>
<evidence type="ECO:0000313" key="8">
    <source>
        <dbReference type="Proteomes" id="UP000070299"/>
    </source>
</evidence>
<dbReference type="InterPro" id="IPR050418">
    <property type="entry name" value="D-iso_2-hydroxyacid_DH_PdxB"/>
</dbReference>
<keyword evidence="3" id="KW-0520">NAD</keyword>
<dbReference type="AlphaFoldDB" id="A0A136A2H2"/>
<evidence type="ECO:0000256" key="1">
    <source>
        <dbReference type="ARBA" id="ARBA00005854"/>
    </source>
</evidence>